<gene>
    <name evidence="1" type="ORF">TNCV_1958581</name>
</gene>
<protein>
    <submittedName>
        <fullName evidence="1">Uncharacterized protein</fullName>
    </submittedName>
</protein>
<evidence type="ECO:0000313" key="1">
    <source>
        <dbReference type="EMBL" id="GFY12830.1"/>
    </source>
</evidence>
<reference evidence="1" key="1">
    <citation type="submission" date="2020-08" db="EMBL/GenBank/DDBJ databases">
        <title>Multicomponent nature underlies the extraordinary mechanical properties of spider dragline silk.</title>
        <authorList>
            <person name="Kono N."/>
            <person name="Nakamura H."/>
            <person name="Mori M."/>
            <person name="Yoshida Y."/>
            <person name="Ohtoshi R."/>
            <person name="Malay A.D."/>
            <person name="Moran D.A.P."/>
            <person name="Tomita M."/>
            <person name="Numata K."/>
            <person name="Arakawa K."/>
        </authorList>
    </citation>
    <scope>NUCLEOTIDE SEQUENCE</scope>
</reference>
<dbReference type="Proteomes" id="UP000887159">
    <property type="component" value="Unassembled WGS sequence"/>
</dbReference>
<dbReference type="AlphaFoldDB" id="A0A8X6VN48"/>
<sequence>MFSIGERSEKEPVREAIQYRDWRRTFGKCVPRVVAHYPVEIWLWPSPEELGRSNGENFTTQFGPFESKNQEINRLQLAVKLPWAIFFESVDILSLKEDGFGVSFSYMFSHSKIKNEMKGKKKEEKMK</sequence>
<accession>A0A8X6VN48</accession>
<comment type="caution">
    <text evidence="1">The sequence shown here is derived from an EMBL/GenBank/DDBJ whole genome shotgun (WGS) entry which is preliminary data.</text>
</comment>
<organism evidence="1 2">
    <name type="scientific">Trichonephila clavipes</name>
    <name type="common">Golden silk orbweaver</name>
    <name type="synonym">Nephila clavipes</name>
    <dbReference type="NCBI Taxonomy" id="2585209"/>
    <lineage>
        <taxon>Eukaryota</taxon>
        <taxon>Metazoa</taxon>
        <taxon>Ecdysozoa</taxon>
        <taxon>Arthropoda</taxon>
        <taxon>Chelicerata</taxon>
        <taxon>Arachnida</taxon>
        <taxon>Araneae</taxon>
        <taxon>Araneomorphae</taxon>
        <taxon>Entelegynae</taxon>
        <taxon>Araneoidea</taxon>
        <taxon>Nephilidae</taxon>
        <taxon>Trichonephila</taxon>
    </lineage>
</organism>
<keyword evidence="2" id="KW-1185">Reference proteome</keyword>
<evidence type="ECO:0000313" key="2">
    <source>
        <dbReference type="Proteomes" id="UP000887159"/>
    </source>
</evidence>
<name>A0A8X6VN48_TRICX</name>
<dbReference type="EMBL" id="BMAU01021317">
    <property type="protein sequence ID" value="GFY12830.1"/>
    <property type="molecule type" value="Genomic_DNA"/>
</dbReference>
<proteinExistence type="predicted"/>